<sequence>MVRASSTRSLEVRGENERQRWDRETPSTLKFTYIFKECADQKKNFTIFFILLHCGVGHRQGTVTLYRTTATLLHHIRPSTPSDRVHPGKTPALELIRNLAGRPDQPTVKIHAAKSAHPTNTEITFQAVCEAADFEAEFIWTFGDSTSVRTNTRTVSKRYHRPGRFDVAVLMINGHSSITSEPFPLVIQRAVKLNRLVHQASVLQNQTVKLSCRVNIGTDLTFLWNFGDETSRLGQSTEQHIFNRSGELTVKVIVFNLVSSASLSSHIFVVDRPCQPPPVKNMGPIKLQVRRSEVVHVGVTFDTELDCDSAEGLNYSWTLSDSTGRTLDLPVTDAHRQTLILPSHSLQYDTYTAIARVQVIGSVADNNYSIKIEVIPSPPVVVVRQGTNLFINIKTTAIISLDGKESHDLDFPSNPLSYSWTCKPLSSIPASCFDPVVNISTSSAVLTFPANVLKDNFDQFQFTLTVNSGERSASSETFITATLNLLGQLSVYCHTCDGNQMNWDQMLSISTSCKDCGVSPEHLEYRWSLFLVNASSRGDTEVPFCYAADLGVPSTIIQGSSTSQMSRTSTQSQHHSLTFPDEVSSLQTRAISESRGWEQHLGLVDSEDHLSTEHLLPQHAGQVDDFGEFSMSSLSSAEWVLSLPDLGSGEVASGLGGSTVAEEGDPGSSAGRPSGVDGESFSPGDDSVFDPTAHKGEGSNLVVSLPFHQTLHPTLLDLPRDLVHTALFESYTYTGIFSSVLRVKPFSLKPSSRYMLDVTAKSRDHFVGRTQLFLETKAAPQGVRCQVLPVTGAELHTHFSIFCTSGKQDLLYEYSFSVGDKPARVLYQGRDFQYYFSLPSGDPADDFKVIIYITIRSSTHTTSTKPCPVIVQVRPSFIRDASSPSADPDLELSDVGLRNLLALLKLGNSAEVCNYISLLCSILNRLSLDAQANALEQRHIRSVLICTLCELWSSHQASWVDTIYILQDLLLVTHQVTLASVKHVTSLIQVISDQFLESAHFRLDHQTINSLVVILSHTMEAAVTQQHLTNEKPYMDNNGEVSESQAAENTRNDVSSSRSCVPASSTNDRPRQQEESVSAEQTTQAVVDVLHTAADLMLVRPENIFQQHTVTTGHMTLYVVRLNQTSAVVSSGSTTVYLPAPLLHHLFVRPHLSVVSLMTELKHNPYTCTRCSTQLSGPVVDLSLYECKRRRKIPVPSLALPIDIKLQHLPRNESLMHSYILLHSQINYHSFNITQHNLQSAIQLSVVFTSPLKNPFPIKMLFRMFEMPTPSMHHLHRVHNWESINSRITLPPSYLNAAGVGYLALLNADFEKSPRTKHMSEPISYSLSVVSSQCLSWDSHQGAWTPGGCKTQQEDGSSAVNCSCHQLRPLTVTQNQIQTSHHSEDLDLFISKTLQYPFSVSLSFIYIFLLCLWPKKTGSGLTKPMKTVRCSTVVTESLCLCICQVYIVLHGDDGVSNIRQLQAASCPLFRRNTRDTFILSTAESLGSVWGLHIWHDNSGHSPSWYLKKVEVSEVERPHGRAWFFRGQCWLAVNEGDGRVQRTLHVCTHGISFSEMLRATLSDLLADFHIWMSVYSCPCPNEFSHAQRLSVCLLLLLSYACVNAVIVSQTNEQLPLEFGILDLSAVSVETGLLSVAAALPGATAISALFRLREVKLIRSRVQQRDDRRTEKDQVESGSVNQSGVLMTNEEVKQRNDDETLKGREDPEETTSVCGNQGDKDANEVIQKNEALQGTSECVYHVAGDFTSQKNGTSILWWHCLAWVLCLLLSFFCLLLSSVLGTRFNSSQLLLWAQALVFSLVSCIFFIHPAVVRCHLQTQLICLLPPRDWCVCVCMILLLLCVTNSSSNSDHQLLNQSVREHINSVFLRNHGDWWKWTQNHLLNVLYQNESTKTERNISLREQVTEGDMVCSTTVKSSIIIRSEAESRLNLLRSGGGLDNQTVALKVHFTLFSPAFNLFTSVTLLTQQGPAGELSVSSKVQSARVHHTPVMWDYMVMVCQVKSVFIYLFVFIGKINSKHSENKQQGLMGYWKTPCNWLEVTLLTVTLVYHVFDVRRSVLVMDAAEQLQRHRTHVGVSSLASWEQDIRNLRGLILFLLTLKSASILRLNRNIASSAVMSTHLLSRLFWPMQSRFTDISESEQLLNKFFSHFYQTYYLEEFESLVDELLFRLSALTDSLHHTLPPKLNHFMEEESPITSPSQVHLISNLEDLAHANHELKGELQLMNVSLSESTRKLREVSKSYKVNAEDTVGRKCRENQHAQAIPAHFPPLPEKNSEQEDYCDKDTENHLGQNQTAHHIILDRYKMTPSDSHAGAIPYSSRAKSLGTPKPVSYDIPDSSADELDHRLVCVNSVE</sequence>
<feature type="compositionally biased region" description="Low complexity" evidence="13">
    <location>
        <begin position="559"/>
        <end position="578"/>
    </location>
</feature>
<evidence type="ECO:0000256" key="5">
    <source>
        <dbReference type="ARBA" id="ARBA00022692"/>
    </source>
</evidence>
<evidence type="ECO:0000313" key="19">
    <source>
        <dbReference type="Ensembl" id="ENSCSEP00000017856.1"/>
    </source>
</evidence>
<feature type="domain" description="PLAT" evidence="16">
    <location>
        <begin position="1428"/>
        <end position="1544"/>
    </location>
</feature>
<keyword evidence="20" id="KW-1185">Reference proteome</keyword>
<comment type="caution">
    <text evidence="12">Lacks conserved residue(s) required for the propagation of feature annotation.</text>
</comment>
<dbReference type="InParanoid" id="A0A3P8VX02"/>
<dbReference type="PANTHER" id="PTHR46730">
    <property type="entry name" value="POLYCYSTIN-1"/>
    <property type="match status" value="1"/>
</dbReference>
<evidence type="ECO:0000256" key="9">
    <source>
        <dbReference type="ARBA" id="ARBA00023136"/>
    </source>
</evidence>
<keyword evidence="6" id="KW-0677">Repeat</keyword>
<reference evidence="19" key="3">
    <citation type="submission" date="2025-09" db="UniProtKB">
        <authorList>
            <consortium name="Ensembl"/>
        </authorList>
    </citation>
    <scope>IDENTIFICATION</scope>
</reference>
<dbReference type="Pfam" id="PF00801">
    <property type="entry name" value="PKD"/>
    <property type="match status" value="2"/>
</dbReference>
<evidence type="ECO:0000256" key="6">
    <source>
        <dbReference type="ARBA" id="ARBA00022737"/>
    </source>
</evidence>
<dbReference type="InterPro" id="IPR046791">
    <property type="entry name" value="Polycystin_dom"/>
</dbReference>
<evidence type="ECO:0000256" key="2">
    <source>
        <dbReference type="ARBA" id="ARBA00004651"/>
    </source>
</evidence>
<dbReference type="STRING" id="244447.ENSCSEP00000017856"/>
<evidence type="ECO:0000313" key="20">
    <source>
        <dbReference type="Proteomes" id="UP000265120"/>
    </source>
</evidence>
<evidence type="ECO:0000256" key="13">
    <source>
        <dbReference type="SAM" id="MobiDB-lite"/>
    </source>
</evidence>
<keyword evidence="8" id="KW-0969">Cilium</keyword>
<dbReference type="InterPro" id="IPR000601">
    <property type="entry name" value="PKD_dom"/>
</dbReference>
<dbReference type="InterPro" id="IPR000203">
    <property type="entry name" value="GPS"/>
</dbReference>
<evidence type="ECO:0000259" key="17">
    <source>
        <dbReference type="PROSITE" id="PS50221"/>
    </source>
</evidence>
<dbReference type="Ensembl" id="ENSCSET00000018076.1">
    <property type="protein sequence ID" value="ENSCSEP00000017856.1"/>
    <property type="gene ID" value="ENSCSEG00000011416.1"/>
</dbReference>
<dbReference type="PANTHER" id="PTHR46730:SF4">
    <property type="entry name" value="POLYCYSTIC KIDNEY DISEASE PROTEIN 1-LIKE 1"/>
    <property type="match status" value="1"/>
</dbReference>
<feature type="region of interest" description="Disordered" evidence="13">
    <location>
        <begin position="653"/>
        <end position="693"/>
    </location>
</feature>
<dbReference type="GeneTree" id="ENSGT00940000162104"/>
<dbReference type="InterPro" id="IPR057244">
    <property type="entry name" value="GAIN_B"/>
</dbReference>
<feature type="transmembrane region" description="Helical" evidence="14">
    <location>
        <begin position="1754"/>
        <end position="1775"/>
    </location>
</feature>
<dbReference type="Pfam" id="PF20519">
    <property type="entry name" value="Polycystin_dom"/>
    <property type="match status" value="1"/>
</dbReference>
<dbReference type="PROSITE" id="PS51111">
    <property type="entry name" value="REJ"/>
    <property type="match status" value="1"/>
</dbReference>
<dbReference type="InterPro" id="IPR013122">
    <property type="entry name" value="PKD1_2_channel"/>
</dbReference>
<keyword evidence="7 14" id="KW-1133">Transmembrane helix</keyword>
<reference evidence="19 20" key="1">
    <citation type="journal article" date="2014" name="Nat. Genet.">
        <title>Whole-genome sequence of a flatfish provides insights into ZW sex chromosome evolution and adaptation to a benthic lifestyle.</title>
        <authorList>
            <person name="Chen S."/>
            <person name="Zhang G."/>
            <person name="Shao C."/>
            <person name="Huang Q."/>
            <person name="Liu G."/>
            <person name="Zhang P."/>
            <person name="Song W."/>
            <person name="An N."/>
            <person name="Chalopin D."/>
            <person name="Volff J.N."/>
            <person name="Hong Y."/>
            <person name="Li Q."/>
            <person name="Sha Z."/>
            <person name="Zhou H."/>
            <person name="Xie M."/>
            <person name="Yu Q."/>
            <person name="Liu Y."/>
            <person name="Xiang H."/>
            <person name="Wang N."/>
            <person name="Wu K."/>
            <person name="Yang C."/>
            <person name="Zhou Q."/>
            <person name="Liao X."/>
            <person name="Yang L."/>
            <person name="Hu Q."/>
            <person name="Zhang J."/>
            <person name="Meng L."/>
            <person name="Jin L."/>
            <person name="Tian Y."/>
            <person name="Lian J."/>
            <person name="Yang J."/>
            <person name="Miao G."/>
            <person name="Liu S."/>
            <person name="Liang Z."/>
            <person name="Yan F."/>
            <person name="Li Y."/>
            <person name="Sun B."/>
            <person name="Zhang H."/>
            <person name="Zhang J."/>
            <person name="Zhu Y."/>
            <person name="Du M."/>
            <person name="Zhao Y."/>
            <person name="Schartl M."/>
            <person name="Tang Q."/>
            <person name="Wang J."/>
        </authorList>
    </citation>
    <scope>NUCLEOTIDE SEQUENCE</scope>
</reference>
<organism evidence="19 20">
    <name type="scientific">Cynoglossus semilaevis</name>
    <name type="common">Tongue sole</name>
    <dbReference type="NCBI Taxonomy" id="244447"/>
    <lineage>
        <taxon>Eukaryota</taxon>
        <taxon>Metazoa</taxon>
        <taxon>Chordata</taxon>
        <taxon>Craniata</taxon>
        <taxon>Vertebrata</taxon>
        <taxon>Euteleostomi</taxon>
        <taxon>Actinopterygii</taxon>
        <taxon>Neopterygii</taxon>
        <taxon>Teleostei</taxon>
        <taxon>Neoteleostei</taxon>
        <taxon>Acanthomorphata</taxon>
        <taxon>Carangaria</taxon>
        <taxon>Pleuronectiformes</taxon>
        <taxon>Pleuronectoidei</taxon>
        <taxon>Cynoglossidae</taxon>
        <taxon>Cynoglossinae</taxon>
        <taxon>Cynoglossus</taxon>
    </lineage>
</organism>
<evidence type="ECO:0000256" key="14">
    <source>
        <dbReference type="SAM" id="Phobius"/>
    </source>
</evidence>
<evidence type="ECO:0000256" key="12">
    <source>
        <dbReference type="PROSITE-ProRule" id="PRU00152"/>
    </source>
</evidence>
<keyword evidence="9 14" id="KW-0472">Membrane</keyword>
<feature type="compositionally biased region" description="Polar residues" evidence="13">
    <location>
        <begin position="1039"/>
        <end position="1054"/>
    </location>
</feature>
<dbReference type="Gene3D" id="2.60.40.10">
    <property type="entry name" value="Immunoglobulins"/>
    <property type="match status" value="3"/>
</dbReference>
<dbReference type="OMA" id="EYLMSEG"/>
<feature type="compositionally biased region" description="Low complexity" evidence="13">
    <location>
        <begin position="1055"/>
        <end position="1065"/>
    </location>
</feature>
<accession>A0A3P8VX02</accession>
<reference evidence="19" key="2">
    <citation type="submission" date="2025-08" db="UniProtKB">
        <authorList>
            <consortium name="Ensembl"/>
        </authorList>
    </citation>
    <scope>IDENTIFICATION</scope>
</reference>
<feature type="domain" description="PKD" evidence="15">
    <location>
        <begin position="217"/>
        <end position="269"/>
    </location>
</feature>
<feature type="region of interest" description="Disordered" evidence="13">
    <location>
        <begin position="1030"/>
        <end position="1082"/>
    </location>
</feature>
<feature type="domain" description="REJ" evidence="18">
    <location>
        <begin position="274"/>
        <end position="855"/>
    </location>
</feature>
<evidence type="ECO:0000259" key="16">
    <source>
        <dbReference type="PROSITE" id="PS50095"/>
    </source>
</evidence>
<dbReference type="Pfam" id="PF02010">
    <property type="entry name" value="REJ"/>
    <property type="match status" value="1"/>
</dbReference>
<evidence type="ECO:0000256" key="10">
    <source>
        <dbReference type="ARBA" id="ARBA00023157"/>
    </source>
</evidence>
<dbReference type="Gene3D" id="2.60.60.20">
    <property type="entry name" value="PLAT/LH2 domain"/>
    <property type="match status" value="1"/>
</dbReference>
<dbReference type="InterPro" id="IPR001024">
    <property type="entry name" value="PLAT/LH2_dom"/>
</dbReference>
<keyword evidence="4" id="KW-1003">Cell membrane</keyword>
<protein>
    <recommendedName>
        <fullName evidence="21">Polycystic kidney disease 1b</fullName>
    </recommendedName>
</protein>
<evidence type="ECO:0000256" key="7">
    <source>
        <dbReference type="ARBA" id="ARBA00022989"/>
    </source>
</evidence>
<feature type="region of interest" description="Disordered" evidence="13">
    <location>
        <begin position="1684"/>
        <end position="1716"/>
    </location>
</feature>
<evidence type="ECO:0000256" key="3">
    <source>
        <dbReference type="ARBA" id="ARBA00007200"/>
    </source>
</evidence>
<dbReference type="GO" id="GO:0005929">
    <property type="term" value="C:cilium"/>
    <property type="evidence" value="ECO:0007669"/>
    <property type="project" value="UniProtKB-SubCell"/>
</dbReference>
<evidence type="ECO:0000256" key="11">
    <source>
        <dbReference type="ARBA" id="ARBA00023273"/>
    </source>
</evidence>
<keyword evidence="5 14" id="KW-0812">Transmembrane</keyword>
<dbReference type="GO" id="GO:0005261">
    <property type="term" value="F:monoatomic cation channel activity"/>
    <property type="evidence" value="ECO:0007669"/>
    <property type="project" value="TreeGrafter"/>
</dbReference>
<dbReference type="Pfam" id="PF08016">
    <property type="entry name" value="PKD_channel"/>
    <property type="match status" value="1"/>
</dbReference>
<dbReference type="Pfam" id="PF01477">
    <property type="entry name" value="PLAT"/>
    <property type="match status" value="1"/>
</dbReference>
<feature type="region of interest" description="Disordered" evidence="13">
    <location>
        <begin position="559"/>
        <end position="579"/>
    </location>
</feature>
<dbReference type="SMART" id="SM00303">
    <property type="entry name" value="GPS"/>
    <property type="match status" value="1"/>
</dbReference>
<dbReference type="GO" id="GO:0006816">
    <property type="term" value="P:calcium ion transport"/>
    <property type="evidence" value="ECO:0007669"/>
    <property type="project" value="TreeGrafter"/>
</dbReference>
<proteinExistence type="inferred from homology"/>
<dbReference type="InterPro" id="IPR036392">
    <property type="entry name" value="PLAT/LH2_dom_sf"/>
</dbReference>
<dbReference type="CDD" id="cd00146">
    <property type="entry name" value="PKD"/>
    <property type="match status" value="1"/>
</dbReference>
<evidence type="ECO:0000256" key="1">
    <source>
        <dbReference type="ARBA" id="ARBA00004138"/>
    </source>
</evidence>
<dbReference type="InterPro" id="IPR014010">
    <property type="entry name" value="REJ_dom"/>
</dbReference>
<feature type="domain" description="PKD" evidence="15">
    <location>
        <begin position="106"/>
        <end position="179"/>
    </location>
</feature>
<comment type="subcellular location">
    <subcellularLocation>
        <location evidence="2">Cell membrane</location>
        <topology evidence="2">Multi-pass membrane protein</topology>
    </subcellularLocation>
    <subcellularLocation>
        <location evidence="1">Cell projection</location>
        <location evidence="1">Cilium</location>
    </subcellularLocation>
</comment>
<keyword evidence="10" id="KW-1015">Disulfide bond</keyword>
<dbReference type="InterPro" id="IPR013783">
    <property type="entry name" value="Ig-like_fold"/>
</dbReference>
<name>A0A3P8VX02_CYNSE</name>
<dbReference type="InterPro" id="IPR035986">
    <property type="entry name" value="PKD_dom_sf"/>
</dbReference>
<feature type="transmembrane region" description="Helical" evidence="14">
    <location>
        <begin position="1787"/>
        <end position="1806"/>
    </location>
</feature>
<dbReference type="PROSITE" id="PS50095">
    <property type="entry name" value="PLAT"/>
    <property type="match status" value="1"/>
</dbReference>
<keyword evidence="11" id="KW-0966">Cell projection</keyword>
<dbReference type="InterPro" id="IPR022409">
    <property type="entry name" value="PKD/Chitinase_dom"/>
</dbReference>
<dbReference type="SUPFAM" id="SSF49723">
    <property type="entry name" value="Lipase/lipooxygenase domain (PLAT/LH2 domain)"/>
    <property type="match status" value="1"/>
</dbReference>
<feature type="compositionally biased region" description="Basic and acidic residues" evidence="13">
    <location>
        <begin position="1688"/>
        <end position="1703"/>
    </location>
</feature>
<dbReference type="PROSITE" id="PS50221">
    <property type="entry name" value="GAIN_B"/>
    <property type="match status" value="1"/>
</dbReference>
<evidence type="ECO:0000256" key="4">
    <source>
        <dbReference type="ARBA" id="ARBA00022475"/>
    </source>
</evidence>
<evidence type="ECO:0000259" key="18">
    <source>
        <dbReference type="PROSITE" id="PS51111"/>
    </source>
</evidence>
<dbReference type="GO" id="GO:0005886">
    <property type="term" value="C:plasma membrane"/>
    <property type="evidence" value="ECO:0007669"/>
    <property type="project" value="UniProtKB-SubCell"/>
</dbReference>
<dbReference type="SUPFAM" id="SSF49299">
    <property type="entry name" value="PKD domain"/>
    <property type="match status" value="2"/>
</dbReference>
<dbReference type="Proteomes" id="UP000265120">
    <property type="component" value="Chromosome 3"/>
</dbReference>
<feature type="domain" description="GAIN-B" evidence="17">
    <location>
        <begin position="1229"/>
        <end position="1380"/>
    </location>
</feature>
<dbReference type="InterPro" id="IPR002859">
    <property type="entry name" value="PKD/REJ-like"/>
</dbReference>
<dbReference type="SMART" id="SM00089">
    <property type="entry name" value="PKD"/>
    <property type="match status" value="2"/>
</dbReference>
<comment type="similarity">
    <text evidence="3">Belongs to the polycystin family.</text>
</comment>
<dbReference type="Pfam" id="PF01825">
    <property type="entry name" value="GPS"/>
    <property type="match status" value="1"/>
</dbReference>
<evidence type="ECO:0008006" key="21">
    <source>
        <dbReference type="Google" id="ProtNLM"/>
    </source>
</evidence>
<evidence type="ECO:0000259" key="15">
    <source>
        <dbReference type="PROSITE" id="PS50093"/>
    </source>
</evidence>
<evidence type="ECO:0000256" key="8">
    <source>
        <dbReference type="ARBA" id="ARBA00023069"/>
    </source>
</evidence>
<dbReference type="PROSITE" id="PS50093">
    <property type="entry name" value="PKD"/>
    <property type="match status" value="2"/>
</dbReference>